<accession>A0A1H8T2Z7</accession>
<dbReference type="OrthoDB" id="9792788at2"/>
<evidence type="ECO:0000313" key="2">
    <source>
        <dbReference type="EMBL" id="SEO85439.1"/>
    </source>
</evidence>
<dbReference type="PANTHER" id="PTHR35335:SF1">
    <property type="entry name" value="UPF0716 PROTEIN FXSA"/>
    <property type="match status" value="1"/>
</dbReference>
<dbReference type="AlphaFoldDB" id="A0A1H8T2Z7"/>
<dbReference type="InterPro" id="IPR007313">
    <property type="entry name" value="FxsA"/>
</dbReference>
<dbReference type="NCBIfam" id="NF008528">
    <property type="entry name" value="PRK11463.1-2"/>
    <property type="match status" value="1"/>
</dbReference>
<dbReference type="GO" id="GO:0016020">
    <property type="term" value="C:membrane"/>
    <property type="evidence" value="ECO:0007669"/>
    <property type="project" value="InterPro"/>
</dbReference>
<sequence length="131" mass="14372">MTKWLTFLLFLLPALEIVLFIWLGSHVGALPVLALIIFTSLIGATLAKQQGIGVLANVQASMRQRQLPGEAILDGLSVLLGGLLLLIPGFITDLIGLLLLIPITRRPLKGWIKALFTNTINNGRVIFFKRF</sequence>
<keyword evidence="1" id="KW-1133">Transmembrane helix</keyword>
<dbReference type="RefSeq" id="WP_091500045.1">
    <property type="nucleotide sequence ID" value="NZ_FODJ01000014.1"/>
</dbReference>
<keyword evidence="3" id="KW-1185">Reference proteome</keyword>
<name>A0A1H8T2Z7_9BACI</name>
<dbReference type="Proteomes" id="UP000199300">
    <property type="component" value="Unassembled WGS sequence"/>
</dbReference>
<proteinExistence type="predicted"/>
<feature type="transmembrane region" description="Helical" evidence="1">
    <location>
        <begin position="30"/>
        <end position="47"/>
    </location>
</feature>
<organism evidence="2 3">
    <name type="scientific">Amphibacillus marinus</name>
    <dbReference type="NCBI Taxonomy" id="872970"/>
    <lineage>
        <taxon>Bacteria</taxon>
        <taxon>Bacillati</taxon>
        <taxon>Bacillota</taxon>
        <taxon>Bacilli</taxon>
        <taxon>Bacillales</taxon>
        <taxon>Bacillaceae</taxon>
        <taxon>Amphibacillus</taxon>
    </lineage>
</organism>
<reference evidence="2 3" key="1">
    <citation type="submission" date="2016-10" db="EMBL/GenBank/DDBJ databases">
        <authorList>
            <person name="de Groot N.N."/>
        </authorList>
    </citation>
    <scope>NUCLEOTIDE SEQUENCE [LARGE SCALE GENOMIC DNA]</scope>
    <source>
        <strain evidence="2 3">CGMCC 1.10434</strain>
    </source>
</reference>
<evidence type="ECO:0000313" key="3">
    <source>
        <dbReference type="Proteomes" id="UP000199300"/>
    </source>
</evidence>
<evidence type="ECO:0000256" key="1">
    <source>
        <dbReference type="SAM" id="Phobius"/>
    </source>
</evidence>
<dbReference type="STRING" id="872970.SAMN04488134_11462"/>
<dbReference type="EMBL" id="FODJ01000014">
    <property type="protein sequence ID" value="SEO85439.1"/>
    <property type="molecule type" value="Genomic_DNA"/>
</dbReference>
<feature type="transmembrane region" description="Helical" evidence="1">
    <location>
        <begin position="71"/>
        <end position="101"/>
    </location>
</feature>
<protein>
    <submittedName>
        <fullName evidence="2">UPF0716 protein FxsA</fullName>
    </submittedName>
</protein>
<gene>
    <name evidence="2" type="ORF">SAMN04488134_11462</name>
</gene>
<keyword evidence="1" id="KW-0812">Transmembrane</keyword>
<dbReference type="PANTHER" id="PTHR35335">
    <property type="entry name" value="UPF0716 PROTEIN FXSA"/>
    <property type="match status" value="1"/>
</dbReference>
<dbReference type="Pfam" id="PF04186">
    <property type="entry name" value="FxsA"/>
    <property type="match status" value="1"/>
</dbReference>
<keyword evidence="1" id="KW-0472">Membrane</keyword>